<keyword evidence="1" id="KW-0812">Transmembrane</keyword>
<organism evidence="3 5">
    <name type="scientific">Campylobacter hepaticus</name>
    <dbReference type="NCBI Taxonomy" id="1813019"/>
    <lineage>
        <taxon>Bacteria</taxon>
        <taxon>Pseudomonadati</taxon>
        <taxon>Campylobacterota</taxon>
        <taxon>Epsilonproteobacteria</taxon>
        <taxon>Campylobacterales</taxon>
        <taxon>Campylobacteraceae</taxon>
        <taxon>Campylobacter</taxon>
    </lineage>
</organism>
<dbReference type="Proteomes" id="UP000286095">
    <property type="component" value="Unassembled WGS sequence"/>
</dbReference>
<protein>
    <recommendedName>
        <fullName evidence="6">Lipoprotein</fullName>
    </recommendedName>
</protein>
<dbReference type="PROSITE" id="PS51257">
    <property type="entry name" value="PROKAR_LIPOPROTEIN"/>
    <property type="match status" value="1"/>
</dbReference>
<evidence type="ECO:0000313" key="3">
    <source>
        <dbReference type="EMBL" id="RQD87468.1"/>
    </source>
</evidence>
<dbReference type="KEGG" id="chw:A2J15_003875"/>
<dbReference type="InterPro" id="IPR008620">
    <property type="entry name" value="FixH"/>
</dbReference>
<evidence type="ECO:0000313" key="2">
    <source>
        <dbReference type="EMBL" id="AXP08845.1"/>
    </source>
</evidence>
<dbReference type="AlphaFoldDB" id="A0A424Z0U1"/>
<dbReference type="EMBL" id="CP031611">
    <property type="protein sequence ID" value="AXP08845.1"/>
    <property type="molecule type" value="Genomic_DNA"/>
</dbReference>
<evidence type="ECO:0008006" key="6">
    <source>
        <dbReference type="Google" id="ProtNLM"/>
    </source>
</evidence>
<evidence type="ECO:0000256" key="1">
    <source>
        <dbReference type="SAM" id="Phobius"/>
    </source>
</evidence>
<dbReference type="STRING" id="1813019.A2J15_05335"/>
<dbReference type="Proteomes" id="UP000093205">
    <property type="component" value="Chromosome"/>
</dbReference>
<keyword evidence="1" id="KW-1133">Transmembrane helix</keyword>
<reference evidence="4 5" key="1">
    <citation type="submission" date="2018-08" db="EMBL/GenBank/DDBJ databases">
        <title>Survival mechanisms of Campylobacter hepaticus identified by genomic analysis and comparative transcriptomic analysis of in vivo and in vitro derived bacteria.</title>
        <authorList>
            <person name="Van T.T.H."/>
            <person name="Moore R.J."/>
        </authorList>
    </citation>
    <scope>NUCLEOTIDE SEQUENCE [LARGE SCALE GENOMIC DNA]</scope>
    <source>
        <strain evidence="3 5">54L</strain>
        <strain evidence="2 4">HV10</strain>
    </source>
</reference>
<feature type="transmembrane region" description="Helical" evidence="1">
    <location>
        <begin position="12"/>
        <end position="34"/>
    </location>
</feature>
<evidence type="ECO:0000313" key="5">
    <source>
        <dbReference type="Proteomes" id="UP000286095"/>
    </source>
</evidence>
<sequence>MTKVKKSFWPYGILLSLLAISIACIVTIFIASHYPVYEDDFYFDSYQNVENNFNEIQKQQANFDRFFKVNFKNDKKIFVGERSVLAYEVDRNSYTANFKISPLENLNPDNLKVQILLTRPFTKDFDQHLNAEIKNGILSIALPKLEEGRWTLKLKISANDQTVGFFTYELNAK</sequence>
<dbReference type="Pfam" id="PF05751">
    <property type="entry name" value="FixH"/>
    <property type="match status" value="1"/>
</dbReference>
<proteinExistence type="predicted"/>
<dbReference type="RefSeq" id="WP_066779478.1">
    <property type="nucleotide sequence ID" value="NZ_CBCSFE010000009.1"/>
</dbReference>
<evidence type="ECO:0000313" key="4">
    <source>
        <dbReference type="Proteomes" id="UP000093205"/>
    </source>
</evidence>
<accession>A0A424Z0U1</accession>
<dbReference type="GeneID" id="44004651"/>
<keyword evidence="4" id="KW-1185">Reference proteome</keyword>
<gene>
    <name evidence="2" type="ORF">A2J15_003875</name>
    <name evidence="3" type="ORF">DZD40_04255</name>
</gene>
<name>A0A424Z0U1_9BACT</name>
<dbReference type="EMBL" id="QURW01000009">
    <property type="protein sequence ID" value="RQD87468.1"/>
    <property type="molecule type" value="Genomic_DNA"/>
</dbReference>
<dbReference type="OrthoDB" id="5324824at2"/>
<keyword evidence="1" id="KW-0472">Membrane</keyword>